<dbReference type="STRING" id="1423729.FC80_GL000831"/>
<dbReference type="EMBL" id="AYZE01000014">
    <property type="protein sequence ID" value="KRM90837.1"/>
    <property type="molecule type" value="Genomic_DNA"/>
</dbReference>
<dbReference type="Pfam" id="PF07457">
    <property type="entry name" value="DUF1516"/>
    <property type="match status" value="1"/>
</dbReference>
<feature type="transmembrane region" description="Helical" evidence="5">
    <location>
        <begin position="40"/>
        <end position="60"/>
    </location>
</feature>
<proteinExistence type="predicted"/>
<accession>A0A0R2CHL8</accession>
<evidence type="ECO:0000256" key="5">
    <source>
        <dbReference type="SAM" id="Phobius"/>
    </source>
</evidence>
<name>A0A0R2CHL8_9LACO</name>
<dbReference type="AlphaFoldDB" id="A0A0R2CHL8"/>
<keyword evidence="1" id="KW-1003">Cell membrane</keyword>
<dbReference type="Proteomes" id="UP000051131">
    <property type="component" value="Unassembled WGS sequence"/>
</dbReference>
<evidence type="ECO:0000313" key="7">
    <source>
        <dbReference type="Proteomes" id="UP000051131"/>
    </source>
</evidence>
<protein>
    <recommendedName>
        <fullName evidence="8">DUF1516 family protein</fullName>
    </recommendedName>
</protein>
<keyword evidence="3 5" id="KW-1133">Transmembrane helix</keyword>
<dbReference type="PATRIC" id="fig|1423729.3.peg.840"/>
<reference evidence="6 7" key="1">
    <citation type="journal article" date="2015" name="Genome Announc.">
        <title>Expanding the biotechnology potential of lactobacilli through comparative genomics of 213 strains and associated genera.</title>
        <authorList>
            <person name="Sun Z."/>
            <person name="Harris H.M."/>
            <person name="McCann A."/>
            <person name="Guo C."/>
            <person name="Argimon S."/>
            <person name="Zhang W."/>
            <person name="Yang X."/>
            <person name="Jeffery I.B."/>
            <person name="Cooney J.C."/>
            <person name="Kagawa T.F."/>
            <person name="Liu W."/>
            <person name="Song Y."/>
            <person name="Salvetti E."/>
            <person name="Wrobel A."/>
            <person name="Rasinkangas P."/>
            <person name="Parkhill J."/>
            <person name="Rea M.C."/>
            <person name="O'Sullivan O."/>
            <person name="Ritari J."/>
            <person name="Douillard F.P."/>
            <person name="Paul Ross R."/>
            <person name="Yang R."/>
            <person name="Briner A.E."/>
            <person name="Felis G.E."/>
            <person name="de Vos W.M."/>
            <person name="Barrangou R."/>
            <person name="Klaenhammer T.R."/>
            <person name="Caufield P.W."/>
            <person name="Cui Y."/>
            <person name="Zhang H."/>
            <person name="O'Toole P.W."/>
        </authorList>
    </citation>
    <scope>NUCLEOTIDE SEQUENCE [LARGE SCALE GENOMIC DNA]</scope>
    <source>
        <strain evidence="6 7">DSM 21116</strain>
    </source>
</reference>
<feature type="transmembrane region" description="Helical" evidence="5">
    <location>
        <begin position="14"/>
        <end position="34"/>
    </location>
</feature>
<evidence type="ECO:0000313" key="6">
    <source>
        <dbReference type="EMBL" id="KRM90837.1"/>
    </source>
</evidence>
<gene>
    <name evidence="6" type="ORF">FC80_GL000831</name>
</gene>
<feature type="transmembrane region" description="Helical" evidence="5">
    <location>
        <begin position="72"/>
        <end position="91"/>
    </location>
</feature>
<sequence length="95" mass="10607">MICVKEKTNKVVKMIARCCYIVAIISGIFLFKYAWMTSPFLAIIKVLLAVGLIAFCEIYFSNEKKMKGSLKFLLILLIIIVGIIGFVLAGGRPFV</sequence>
<evidence type="ECO:0000256" key="1">
    <source>
        <dbReference type="ARBA" id="ARBA00022475"/>
    </source>
</evidence>
<comment type="caution">
    <text evidence="6">The sequence shown here is derived from an EMBL/GenBank/DDBJ whole genome shotgun (WGS) entry which is preliminary data.</text>
</comment>
<keyword evidence="2 5" id="KW-0812">Transmembrane</keyword>
<keyword evidence="7" id="KW-1185">Reference proteome</keyword>
<dbReference type="InterPro" id="IPR010899">
    <property type="entry name" value="UPF0344"/>
</dbReference>
<evidence type="ECO:0000256" key="2">
    <source>
        <dbReference type="ARBA" id="ARBA00022692"/>
    </source>
</evidence>
<evidence type="ECO:0008006" key="8">
    <source>
        <dbReference type="Google" id="ProtNLM"/>
    </source>
</evidence>
<evidence type="ECO:0000256" key="4">
    <source>
        <dbReference type="ARBA" id="ARBA00023136"/>
    </source>
</evidence>
<keyword evidence="4 5" id="KW-0472">Membrane</keyword>
<organism evidence="6 7">
    <name type="scientific">Liquorilactobacillus cacaonum DSM 21116</name>
    <dbReference type="NCBI Taxonomy" id="1423729"/>
    <lineage>
        <taxon>Bacteria</taxon>
        <taxon>Bacillati</taxon>
        <taxon>Bacillota</taxon>
        <taxon>Bacilli</taxon>
        <taxon>Lactobacillales</taxon>
        <taxon>Lactobacillaceae</taxon>
        <taxon>Liquorilactobacillus</taxon>
    </lineage>
</organism>
<evidence type="ECO:0000256" key="3">
    <source>
        <dbReference type="ARBA" id="ARBA00022989"/>
    </source>
</evidence>